<evidence type="ECO:0000313" key="1">
    <source>
        <dbReference type="EMBL" id="PIV01849.1"/>
    </source>
</evidence>
<organism evidence="1 2">
    <name type="scientific">Candidatus Shapirobacteria bacterium CG03_land_8_20_14_0_80_40_19</name>
    <dbReference type="NCBI Taxonomy" id="1974880"/>
    <lineage>
        <taxon>Bacteria</taxon>
        <taxon>Candidatus Shapironibacteriota</taxon>
    </lineage>
</organism>
<protein>
    <submittedName>
        <fullName evidence="1">Uncharacterized protein</fullName>
    </submittedName>
</protein>
<dbReference type="AlphaFoldDB" id="A0A2M7BFJ6"/>
<evidence type="ECO:0000313" key="2">
    <source>
        <dbReference type="Proteomes" id="UP000230399"/>
    </source>
</evidence>
<sequence>MKEKITLGVVVAFFLFFLKNLSSPVLAISEAKDTISTSRPSSYTTLGVGVSLSDTQAIVVDNGSRWIASDSATIIGAATFSTTVASMSAANTPTTSERTVYFATAATGIGHSGSVIYTPITAKHTVSFRNSVSIPDTGKIQIIFPVGVGNTGALPADDSFSFNGLAQNNISLSGGGAVCGSWAVTESTKTIQCNLSTGLTGPATIIINIGSANPTLINPSKSAAAGTADLWTIKIKTLDATSATIEETKVRVGTVDSVEVYATVDPTLSFTIAGMTNGAAMNVGNSGCSNTETVNTGFNSTATEVNLGVLNSSTINRSGQLLTVTTNATSGYSLTATSSGHLVDNAIGYWIADAQGTPTNNDTPDPDFLTAGTPAFGIHPCGLDITSVGLWGTGPTGGGADAKYANPSSIYYYTLASDTNGPITGPLGNGITTVKYAATVSTAVPAGNFHTAMTYVATPSF</sequence>
<dbReference type="EMBL" id="PEVD01000013">
    <property type="protein sequence ID" value="PIV01849.1"/>
    <property type="molecule type" value="Genomic_DNA"/>
</dbReference>
<proteinExistence type="predicted"/>
<dbReference type="Proteomes" id="UP000230399">
    <property type="component" value="Unassembled WGS sequence"/>
</dbReference>
<comment type="caution">
    <text evidence="1">The sequence shown here is derived from an EMBL/GenBank/DDBJ whole genome shotgun (WGS) entry which is preliminary data.</text>
</comment>
<gene>
    <name evidence="1" type="ORF">COS55_00925</name>
</gene>
<name>A0A2M7BFJ6_9BACT</name>
<accession>A0A2M7BFJ6</accession>
<reference evidence="2" key="1">
    <citation type="submission" date="2017-09" db="EMBL/GenBank/DDBJ databases">
        <title>Depth-based differentiation of microbial function through sediment-hosted aquifers and enrichment of novel symbionts in the deep terrestrial subsurface.</title>
        <authorList>
            <person name="Probst A.J."/>
            <person name="Ladd B."/>
            <person name="Jarett J.K."/>
            <person name="Geller-Mcgrath D.E."/>
            <person name="Sieber C.M.K."/>
            <person name="Emerson J.B."/>
            <person name="Anantharaman K."/>
            <person name="Thomas B.C."/>
            <person name="Malmstrom R."/>
            <person name="Stieglmeier M."/>
            <person name="Klingl A."/>
            <person name="Woyke T."/>
            <person name="Ryan C.M."/>
            <person name="Banfield J.F."/>
        </authorList>
    </citation>
    <scope>NUCLEOTIDE SEQUENCE [LARGE SCALE GENOMIC DNA]</scope>
</reference>